<accession>A0A4Y2VNN0</accession>
<comment type="caution">
    <text evidence="2">The sequence shown here is derived from an EMBL/GenBank/DDBJ whole genome shotgun (WGS) entry which is preliminary data.</text>
</comment>
<protein>
    <submittedName>
        <fullName evidence="2">Uncharacterized protein</fullName>
    </submittedName>
</protein>
<organism evidence="2 3">
    <name type="scientific">Araneus ventricosus</name>
    <name type="common">Orbweaver spider</name>
    <name type="synonym">Epeira ventricosa</name>
    <dbReference type="NCBI Taxonomy" id="182803"/>
    <lineage>
        <taxon>Eukaryota</taxon>
        <taxon>Metazoa</taxon>
        <taxon>Ecdysozoa</taxon>
        <taxon>Arthropoda</taxon>
        <taxon>Chelicerata</taxon>
        <taxon>Arachnida</taxon>
        <taxon>Araneae</taxon>
        <taxon>Araneomorphae</taxon>
        <taxon>Entelegynae</taxon>
        <taxon>Araneoidea</taxon>
        <taxon>Araneidae</taxon>
        <taxon>Araneus</taxon>
    </lineage>
</organism>
<dbReference type="Proteomes" id="UP000499080">
    <property type="component" value="Unassembled WGS sequence"/>
</dbReference>
<sequence length="242" mass="28326">MSEGMVRKWVRAFKDGRTNTHDEERSGRPSVITEDLVQNVGGKVRENRRFTISSLTNEFPQVSKSTLYGIVTEYLNYLLLTNSLSRLMLQNLRSDNHFIAILADAGEMAPEINADKSFESIPRHRIRRRKRQFDYENLDEPIIDTQEKYRIEFFYHLVDNAVNSLEQRFSQLQHYNSYFCFPYHIHELKDVSSSVILTNQKYLKTILTDGESTIINILELRDEISVVCSLLEKKLPTYLPLL</sequence>
<evidence type="ECO:0000313" key="3">
    <source>
        <dbReference type="Proteomes" id="UP000499080"/>
    </source>
</evidence>
<keyword evidence="3" id="KW-1185">Reference proteome</keyword>
<dbReference type="AlphaFoldDB" id="A0A4Y2VNN0"/>
<name>A0A4Y2VNN0_ARAVE</name>
<dbReference type="InterPro" id="IPR052709">
    <property type="entry name" value="Transposase-MT_Hybrid"/>
</dbReference>
<evidence type="ECO:0000313" key="1">
    <source>
        <dbReference type="EMBL" id="GBO26934.1"/>
    </source>
</evidence>
<evidence type="ECO:0000313" key="2">
    <source>
        <dbReference type="EMBL" id="GBO26935.1"/>
    </source>
</evidence>
<proteinExistence type="predicted"/>
<dbReference type="PANTHER" id="PTHR46060">
    <property type="entry name" value="MARINER MOS1 TRANSPOSASE-LIKE PROTEIN"/>
    <property type="match status" value="1"/>
</dbReference>
<dbReference type="OrthoDB" id="6694091at2759"/>
<dbReference type="EMBL" id="BGPR01049930">
    <property type="protein sequence ID" value="GBO26934.1"/>
    <property type="molecule type" value="Genomic_DNA"/>
</dbReference>
<dbReference type="EMBL" id="BGPR01049931">
    <property type="protein sequence ID" value="GBO26935.1"/>
    <property type="molecule type" value="Genomic_DNA"/>
</dbReference>
<reference evidence="2 3" key="1">
    <citation type="journal article" date="2019" name="Sci. Rep.">
        <title>Orb-weaving spider Araneus ventricosus genome elucidates the spidroin gene catalogue.</title>
        <authorList>
            <person name="Kono N."/>
            <person name="Nakamura H."/>
            <person name="Ohtoshi R."/>
            <person name="Moran D.A.P."/>
            <person name="Shinohara A."/>
            <person name="Yoshida Y."/>
            <person name="Fujiwara M."/>
            <person name="Mori M."/>
            <person name="Tomita M."/>
            <person name="Arakawa K."/>
        </authorList>
    </citation>
    <scope>NUCLEOTIDE SEQUENCE [LARGE SCALE GENOMIC DNA]</scope>
</reference>
<gene>
    <name evidence="1" type="ORF">AVEN_254455_1</name>
    <name evidence="2" type="ORF">AVEN_269373_1</name>
</gene>
<dbReference type="PANTHER" id="PTHR46060:SF1">
    <property type="entry name" value="MARINER MOS1 TRANSPOSASE-LIKE PROTEIN"/>
    <property type="match status" value="1"/>
</dbReference>